<evidence type="ECO:0000313" key="3">
    <source>
        <dbReference type="Proteomes" id="UP001597304"/>
    </source>
</evidence>
<keyword evidence="1" id="KW-0812">Transmembrane</keyword>
<organism evidence="2 3">
    <name type="scientific">Ottowia flava</name>
    <dbReference type="NCBI Taxonomy" id="2675430"/>
    <lineage>
        <taxon>Bacteria</taxon>
        <taxon>Pseudomonadati</taxon>
        <taxon>Pseudomonadota</taxon>
        <taxon>Betaproteobacteria</taxon>
        <taxon>Burkholderiales</taxon>
        <taxon>Comamonadaceae</taxon>
        <taxon>Ottowia</taxon>
    </lineage>
</organism>
<evidence type="ECO:0000256" key="1">
    <source>
        <dbReference type="SAM" id="Phobius"/>
    </source>
</evidence>
<accession>A0ABW4KV06</accession>
<sequence>MSTAAAISTVDTFLHVRVLLGMVISLALARLLNGIVRIVQHPHDVKLYPVHLAWVLVQLLQLPLWWWWEIRLMDVQQWTFWIFAFVVAYAMTQFLITAMLFPDSMRGYETYADYYFDRRRWLLGFITLSFLLDLGDTWLKLPAGVGLFTDRQSIGVALIALLCMVGGMTRSRLYHALLVAVVLLHQISLFAYYTRLVDVPGVH</sequence>
<feature type="transmembrane region" description="Helical" evidence="1">
    <location>
        <begin position="176"/>
        <end position="193"/>
    </location>
</feature>
<feature type="transmembrane region" description="Helical" evidence="1">
    <location>
        <begin position="48"/>
        <end position="68"/>
    </location>
</feature>
<dbReference type="RefSeq" id="WP_147912714.1">
    <property type="nucleotide sequence ID" value="NZ_JBHUEJ010000016.1"/>
</dbReference>
<feature type="transmembrane region" description="Helical" evidence="1">
    <location>
        <begin position="151"/>
        <end position="169"/>
    </location>
</feature>
<gene>
    <name evidence="2" type="ORF">ACFSF0_08315</name>
</gene>
<protein>
    <submittedName>
        <fullName evidence="2">Uncharacterized protein</fullName>
    </submittedName>
</protein>
<reference evidence="3" key="1">
    <citation type="journal article" date="2019" name="Int. J. Syst. Evol. Microbiol.">
        <title>The Global Catalogue of Microorganisms (GCM) 10K type strain sequencing project: providing services to taxonomists for standard genome sequencing and annotation.</title>
        <authorList>
            <consortium name="The Broad Institute Genomics Platform"/>
            <consortium name="The Broad Institute Genome Sequencing Center for Infectious Disease"/>
            <person name="Wu L."/>
            <person name="Ma J."/>
        </authorList>
    </citation>
    <scope>NUCLEOTIDE SEQUENCE [LARGE SCALE GENOMIC DNA]</scope>
    <source>
        <strain evidence="3">LMG 29247</strain>
    </source>
</reference>
<feature type="transmembrane region" description="Helical" evidence="1">
    <location>
        <begin position="121"/>
        <end position="139"/>
    </location>
</feature>
<proteinExistence type="predicted"/>
<name>A0ABW4KV06_9BURK</name>
<keyword evidence="1" id="KW-0472">Membrane</keyword>
<evidence type="ECO:0000313" key="2">
    <source>
        <dbReference type="EMBL" id="MFD1710606.1"/>
    </source>
</evidence>
<comment type="caution">
    <text evidence="2">The sequence shown here is derived from an EMBL/GenBank/DDBJ whole genome shotgun (WGS) entry which is preliminary data.</text>
</comment>
<dbReference type="EMBL" id="JBHUEJ010000016">
    <property type="protein sequence ID" value="MFD1710606.1"/>
    <property type="molecule type" value="Genomic_DNA"/>
</dbReference>
<keyword evidence="3" id="KW-1185">Reference proteome</keyword>
<keyword evidence="1" id="KW-1133">Transmembrane helix</keyword>
<feature type="transmembrane region" description="Helical" evidence="1">
    <location>
        <begin position="18"/>
        <end position="36"/>
    </location>
</feature>
<feature type="transmembrane region" description="Helical" evidence="1">
    <location>
        <begin position="80"/>
        <end position="101"/>
    </location>
</feature>
<dbReference type="Proteomes" id="UP001597304">
    <property type="component" value="Unassembled WGS sequence"/>
</dbReference>